<dbReference type="InterPro" id="IPR014777">
    <property type="entry name" value="4pyrrole_Mease_sub1"/>
</dbReference>
<keyword evidence="1" id="KW-0963">Cytoplasm</keyword>
<evidence type="ECO:0000256" key="2">
    <source>
        <dbReference type="ARBA" id="ARBA00022552"/>
    </source>
</evidence>
<feature type="domain" description="Tetrapyrrole methylase" evidence="6">
    <location>
        <begin position="58"/>
        <end position="231"/>
    </location>
</feature>
<dbReference type="RefSeq" id="WP_009856515.1">
    <property type="nucleotide sequence ID" value="NZ_JAAOCD010000002.1"/>
</dbReference>
<sequence>MSAADTSAAAPRPGTLLLVPNTLDLGAETIDLQEVLPLGVLRRAAALTHWAAEDARSARALLKRVGAVVPLARPLQEITITELPRPRKGSREPVPAAAWQALLAPALAGHDLGLVSEAGLPAVADPGSALVAAAHRAGVPVLPLTGPSSLMLALAASGLEGQNFAFVGYLPQDAGARAARIRELEAASRRLGQSQILIETPYRNAAMLAALTATLAPTTRLAVACGLTLPGGWTRSGPVADWRARPQDMPDRLPAVFSLLGS</sequence>
<dbReference type="InterPro" id="IPR014776">
    <property type="entry name" value="4pyrrole_Mease_sub2"/>
</dbReference>
<dbReference type="PANTHER" id="PTHR46111:SF2">
    <property type="entry name" value="SAM-DEPENDENT METHYLTRANSFERASE"/>
    <property type="match status" value="1"/>
</dbReference>
<dbReference type="Gene3D" id="3.30.950.10">
    <property type="entry name" value="Methyltransferase, Cobalt-precorrin-4 Transmethylase, Domain 2"/>
    <property type="match status" value="1"/>
</dbReference>
<dbReference type="GO" id="GO:0032259">
    <property type="term" value="P:methylation"/>
    <property type="evidence" value="ECO:0007669"/>
    <property type="project" value="UniProtKB-KW"/>
</dbReference>
<dbReference type="SUPFAM" id="SSF53790">
    <property type="entry name" value="Tetrapyrrole methylase"/>
    <property type="match status" value="1"/>
</dbReference>
<comment type="caution">
    <text evidence="7">The sequence shown here is derived from an EMBL/GenBank/DDBJ whole genome shotgun (WGS) entry which is preliminary data.</text>
</comment>
<name>A0ABX0HX71_9BURK</name>
<proteinExistence type="predicted"/>
<keyword evidence="4" id="KW-0808">Transferase</keyword>
<evidence type="ECO:0000256" key="3">
    <source>
        <dbReference type="ARBA" id="ARBA00022603"/>
    </source>
</evidence>
<dbReference type="Proteomes" id="UP000802098">
    <property type="component" value="Unassembled WGS sequence"/>
</dbReference>
<dbReference type="Gene3D" id="3.40.1010.10">
    <property type="entry name" value="Cobalt-precorrin-4 Transmethylase, Domain 1"/>
    <property type="match status" value="1"/>
</dbReference>
<reference evidence="7 8" key="1">
    <citation type="submission" date="2020-03" db="EMBL/GenBank/DDBJ databases">
        <title>Rubrivivax benzoatilyticus JA2 (sequenced after 10 years sub-culturing).</title>
        <authorList>
            <person name="Gupta D."/>
            <person name="Chintalapati S."/>
            <person name="Chintalapati V.R."/>
        </authorList>
    </citation>
    <scope>NUCLEOTIDE SEQUENCE [LARGE SCALE GENOMIC DNA]</scope>
    <source>
        <strain evidence="7 8">JA2-Mal</strain>
    </source>
</reference>
<dbReference type="GO" id="GO:0008168">
    <property type="term" value="F:methyltransferase activity"/>
    <property type="evidence" value="ECO:0007669"/>
    <property type="project" value="UniProtKB-KW"/>
</dbReference>
<dbReference type="InterPro" id="IPR000878">
    <property type="entry name" value="4pyrrol_Mease"/>
</dbReference>
<dbReference type="Pfam" id="PF00590">
    <property type="entry name" value="TP_methylase"/>
    <property type="match status" value="1"/>
</dbReference>
<evidence type="ECO:0000256" key="1">
    <source>
        <dbReference type="ARBA" id="ARBA00022490"/>
    </source>
</evidence>
<accession>A0ABX0HX71</accession>
<evidence type="ECO:0000259" key="6">
    <source>
        <dbReference type="Pfam" id="PF00590"/>
    </source>
</evidence>
<dbReference type="CDD" id="cd11649">
    <property type="entry name" value="RsmI_like"/>
    <property type="match status" value="1"/>
</dbReference>
<evidence type="ECO:0000256" key="5">
    <source>
        <dbReference type="ARBA" id="ARBA00022691"/>
    </source>
</evidence>
<protein>
    <submittedName>
        <fullName evidence="7">SAM-dependent methyltransferase</fullName>
    </submittedName>
</protein>
<organism evidence="7 8">
    <name type="scientific">Rubrivivax benzoatilyticus</name>
    <dbReference type="NCBI Taxonomy" id="316997"/>
    <lineage>
        <taxon>Bacteria</taxon>
        <taxon>Pseudomonadati</taxon>
        <taxon>Pseudomonadota</taxon>
        <taxon>Betaproteobacteria</taxon>
        <taxon>Burkholderiales</taxon>
        <taxon>Sphaerotilaceae</taxon>
        <taxon>Rubrivivax</taxon>
    </lineage>
</organism>
<keyword evidence="8" id="KW-1185">Reference proteome</keyword>
<keyword evidence="2" id="KW-0698">rRNA processing</keyword>
<gene>
    <name evidence="7" type="ORF">G7087_06135</name>
</gene>
<keyword evidence="5" id="KW-0949">S-adenosyl-L-methionine</keyword>
<dbReference type="EMBL" id="JAAOCD010000002">
    <property type="protein sequence ID" value="NHK97950.1"/>
    <property type="molecule type" value="Genomic_DNA"/>
</dbReference>
<dbReference type="PANTHER" id="PTHR46111">
    <property type="entry name" value="RIBOSOMAL RNA SMALL SUBUNIT METHYLTRANSFERASE I"/>
    <property type="match status" value="1"/>
</dbReference>
<dbReference type="InterPro" id="IPR035996">
    <property type="entry name" value="4pyrrol_Methylase_sf"/>
</dbReference>
<keyword evidence="3 7" id="KW-0489">Methyltransferase</keyword>
<evidence type="ECO:0000313" key="8">
    <source>
        <dbReference type="Proteomes" id="UP000802098"/>
    </source>
</evidence>
<evidence type="ECO:0000256" key="4">
    <source>
        <dbReference type="ARBA" id="ARBA00022679"/>
    </source>
</evidence>
<dbReference type="InterPro" id="IPR008189">
    <property type="entry name" value="rRNA_ssu_MeTfrase_I"/>
</dbReference>
<evidence type="ECO:0000313" key="7">
    <source>
        <dbReference type="EMBL" id="NHK97950.1"/>
    </source>
</evidence>